<name>A0A5N5MRF5_9ROSI</name>
<dbReference type="PROSITE" id="PS51375">
    <property type="entry name" value="PPR"/>
    <property type="match status" value="1"/>
</dbReference>
<dbReference type="PANTHER" id="PTHR47926:SF347">
    <property type="entry name" value="PENTATRICOPEPTIDE REPEAT-CONTAINING PROTEIN"/>
    <property type="match status" value="1"/>
</dbReference>
<evidence type="ECO:0000256" key="2">
    <source>
        <dbReference type="PROSITE-ProRule" id="PRU00708"/>
    </source>
</evidence>
<evidence type="ECO:0000256" key="1">
    <source>
        <dbReference type="ARBA" id="ARBA00022737"/>
    </source>
</evidence>
<gene>
    <name evidence="3" type="ORF">DKX38_008397</name>
</gene>
<dbReference type="Gene3D" id="1.25.40.10">
    <property type="entry name" value="Tetratricopeptide repeat domain"/>
    <property type="match status" value="1"/>
</dbReference>
<accession>A0A5N5MRF5</accession>
<dbReference type="PANTHER" id="PTHR47926">
    <property type="entry name" value="PENTATRICOPEPTIDE REPEAT-CONTAINING PROTEIN"/>
    <property type="match status" value="1"/>
</dbReference>
<evidence type="ECO:0000313" key="3">
    <source>
        <dbReference type="EMBL" id="KAB5557488.1"/>
    </source>
</evidence>
<dbReference type="InterPro" id="IPR002885">
    <property type="entry name" value="PPR_rpt"/>
</dbReference>
<dbReference type="AlphaFoldDB" id="A0A5N5MRF5"/>
<dbReference type="GO" id="GO:0003723">
    <property type="term" value="F:RNA binding"/>
    <property type="evidence" value="ECO:0007669"/>
    <property type="project" value="InterPro"/>
</dbReference>
<evidence type="ECO:0000313" key="4">
    <source>
        <dbReference type="Proteomes" id="UP000326939"/>
    </source>
</evidence>
<protein>
    <recommendedName>
        <fullName evidence="5">Pentatricopeptide repeat-containing protein</fullName>
    </recommendedName>
</protein>
<feature type="repeat" description="PPR" evidence="2">
    <location>
        <begin position="242"/>
        <end position="276"/>
    </location>
</feature>
<dbReference type="InterPro" id="IPR011990">
    <property type="entry name" value="TPR-like_helical_dom_sf"/>
</dbReference>
<evidence type="ECO:0008006" key="5">
    <source>
        <dbReference type="Google" id="ProtNLM"/>
    </source>
</evidence>
<dbReference type="GO" id="GO:0009451">
    <property type="term" value="P:RNA modification"/>
    <property type="evidence" value="ECO:0007669"/>
    <property type="project" value="InterPro"/>
</dbReference>
<keyword evidence="1" id="KW-0677">Repeat</keyword>
<reference evidence="4" key="1">
    <citation type="journal article" date="2019" name="Gigascience">
        <title>De novo genome assembly of the endangered Acer yangbiense, a plant species with extremely small populations endemic to Yunnan Province, China.</title>
        <authorList>
            <person name="Yang J."/>
            <person name="Wariss H.M."/>
            <person name="Tao L."/>
            <person name="Zhang R."/>
            <person name="Yun Q."/>
            <person name="Hollingsworth P."/>
            <person name="Dao Z."/>
            <person name="Luo G."/>
            <person name="Guo H."/>
            <person name="Ma Y."/>
            <person name="Sun W."/>
        </authorList>
    </citation>
    <scope>NUCLEOTIDE SEQUENCE [LARGE SCALE GENOMIC DNA]</scope>
    <source>
        <strain evidence="4">cv. br00</strain>
    </source>
</reference>
<dbReference type="Proteomes" id="UP000326939">
    <property type="component" value="Chromosome 5"/>
</dbReference>
<dbReference type="EMBL" id="VDCV01000005">
    <property type="protein sequence ID" value="KAB5557488.1"/>
    <property type="molecule type" value="Genomic_DNA"/>
</dbReference>
<dbReference type="InterPro" id="IPR046960">
    <property type="entry name" value="PPR_At4g14850-like_plant"/>
</dbReference>
<proteinExistence type="predicted"/>
<organism evidence="3 4">
    <name type="scientific">Salix brachista</name>
    <dbReference type="NCBI Taxonomy" id="2182728"/>
    <lineage>
        <taxon>Eukaryota</taxon>
        <taxon>Viridiplantae</taxon>
        <taxon>Streptophyta</taxon>
        <taxon>Embryophyta</taxon>
        <taxon>Tracheophyta</taxon>
        <taxon>Spermatophyta</taxon>
        <taxon>Magnoliopsida</taxon>
        <taxon>eudicotyledons</taxon>
        <taxon>Gunneridae</taxon>
        <taxon>Pentapetalae</taxon>
        <taxon>rosids</taxon>
        <taxon>fabids</taxon>
        <taxon>Malpighiales</taxon>
        <taxon>Salicaceae</taxon>
        <taxon>Saliceae</taxon>
        <taxon>Salix</taxon>
    </lineage>
</organism>
<comment type="caution">
    <text evidence="3">The sequence shown here is derived from an EMBL/GenBank/DDBJ whole genome shotgun (WGS) entry which is preliminary data.</text>
</comment>
<keyword evidence="4" id="KW-1185">Reference proteome</keyword>
<sequence length="286" mass="31742">MASSISLLFYKIPKTSAQLQTLNKTHVANPSLKTPKFSQNIKNSPLKVSGNQGSLKEAFVSFSALFTDHANSLLSGPDKIYAPNLELCANHESSFTGLTDLFWVFPLIPLLFRVLKACGVVEDMHRGAEIHGLIIKRGYDSIVFVANSLVSICMPSAMKYSEQGKGNAEGWCWFKYLNTSVAALQAYEDSSFKKLGMEIHAAILKSNQAPDVYVANALVAMDVRFDKMSYAARIYDKLDEKDIITWNSMLPVFTQNGLYNEALQFFCGLQDANLKPDEISFPGQQL</sequence>
<dbReference type="NCBIfam" id="TIGR00756">
    <property type="entry name" value="PPR"/>
    <property type="match status" value="1"/>
</dbReference>